<reference evidence="2 3" key="1">
    <citation type="submission" date="2019-11" db="EMBL/GenBank/DDBJ databases">
        <title>Whole genome sequence of Oryza granulata.</title>
        <authorList>
            <person name="Li W."/>
        </authorList>
    </citation>
    <scope>NUCLEOTIDE SEQUENCE [LARGE SCALE GENOMIC DNA]</scope>
    <source>
        <strain evidence="3">cv. Menghai</strain>
        <tissue evidence="2">Leaf</tissue>
    </source>
</reference>
<accession>A0A6G1C3J8</accession>
<dbReference type="GO" id="GO:0000056">
    <property type="term" value="P:ribosomal small subunit export from nucleus"/>
    <property type="evidence" value="ECO:0007669"/>
    <property type="project" value="TreeGrafter"/>
</dbReference>
<proteinExistence type="predicted"/>
<dbReference type="GO" id="GO:0005737">
    <property type="term" value="C:cytoplasm"/>
    <property type="evidence" value="ECO:0007669"/>
    <property type="project" value="TreeGrafter"/>
</dbReference>
<dbReference type="AlphaFoldDB" id="A0A6G1C3J8"/>
<gene>
    <name evidence="2" type="ORF">E2562_006756</name>
</gene>
<dbReference type="EMBL" id="SPHZ02000010">
    <property type="protein sequence ID" value="KAF0895038.1"/>
    <property type="molecule type" value="Genomic_DNA"/>
</dbReference>
<protein>
    <submittedName>
        <fullName evidence="2">Uncharacterized protein</fullName>
    </submittedName>
</protein>
<keyword evidence="3" id="KW-1185">Reference proteome</keyword>
<feature type="region of interest" description="Disordered" evidence="1">
    <location>
        <begin position="1"/>
        <end position="24"/>
    </location>
</feature>
<dbReference type="PANTHER" id="PTHR11223:SF11">
    <property type="entry name" value="OS11G0519500 PROTEIN"/>
    <property type="match status" value="1"/>
</dbReference>
<dbReference type="InterPro" id="IPR045065">
    <property type="entry name" value="XPO1/5"/>
</dbReference>
<dbReference type="GO" id="GO:0000055">
    <property type="term" value="P:ribosomal large subunit export from nucleus"/>
    <property type="evidence" value="ECO:0007669"/>
    <property type="project" value="TreeGrafter"/>
</dbReference>
<organism evidence="2 3">
    <name type="scientific">Oryza meyeriana var. granulata</name>
    <dbReference type="NCBI Taxonomy" id="110450"/>
    <lineage>
        <taxon>Eukaryota</taxon>
        <taxon>Viridiplantae</taxon>
        <taxon>Streptophyta</taxon>
        <taxon>Embryophyta</taxon>
        <taxon>Tracheophyta</taxon>
        <taxon>Spermatophyta</taxon>
        <taxon>Magnoliopsida</taxon>
        <taxon>Liliopsida</taxon>
        <taxon>Poales</taxon>
        <taxon>Poaceae</taxon>
        <taxon>BOP clade</taxon>
        <taxon>Oryzoideae</taxon>
        <taxon>Oryzeae</taxon>
        <taxon>Oryzinae</taxon>
        <taxon>Oryza</taxon>
        <taxon>Oryza meyeriana</taxon>
    </lineage>
</organism>
<dbReference type="GO" id="GO:0005049">
    <property type="term" value="F:nuclear export signal receptor activity"/>
    <property type="evidence" value="ECO:0007669"/>
    <property type="project" value="InterPro"/>
</dbReference>
<dbReference type="PANTHER" id="PTHR11223">
    <property type="entry name" value="EXPORTIN 1/5"/>
    <property type="match status" value="1"/>
</dbReference>
<dbReference type="OrthoDB" id="695038at2759"/>
<evidence type="ECO:0000313" key="2">
    <source>
        <dbReference type="EMBL" id="KAF0895038.1"/>
    </source>
</evidence>
<sequence length="423" mass="48694">MQDIEDKDSTLGDSCGKQFTQENSRKELEPMEDAGNVKPLVRTLLELFSEKQIAQIPQHGLEKLLGISEGMGCHLVEENNFISGAFTSVVACPCLLYKDTVLIPDKLCDISFSKEKAEEFGKDLLFKDHYLNSPIEFVSKHDTDCCANSHPWAMSSMLSCSGRYESVHELVEDDSEDWSVLPGCLRQSTLWLFYTILDTWEPQFHPLIREDDKEMLREIAYLLTSKNVQSFQPDSGDFLAHLQPYAQNYIEVKNASSGYDRAKEQTRLHEAFDTHLASGTLDDYVRQTSSSEDDFVRIILDDDILRSQFTDLDHDLLKLSHERRAKLLDEQDQLCLYYKHMKSAVVNLQLRDRLQNLICELEAEGFFRVDDDSIEWEKEHFSELVDKFNEHFVGGAFYRWMEDSDVIWRTTGDEMTVGETTAG</sequence>
<dbReference type="Proteomes" id="UP000479710">
    <property type="component" value="Unassembled WGS sequence"/>
</dbReference>
<dbReference type="GO" id="GO:0006611">
    <property type="term" value="P:protein export from nucleus"/>
    <property type="evidence" value="ECO:0007669"/>
    <property type="project" value="InterPro"/>
</dbReference>
<name>A0A6G1C3J8_9ORYZ</name>
<evidence type="ECO:0000313" key="3">
    <source>
        <dbReference type="Proteomes" id="UP000479710"/>
    </source>
</evidence>
<comment type="caution">
    <text evidence="2">The sequence shown here is derived from an EMBL/GenBank/DDBJ whole genome shotgun (WGS) entry which is preliminary data.</text>
</comment>
<evidence type="ECO:0000256" key="1">
    <source>
        <dbReference type="SAM" id="MobiDB-lite"/>
    </source>
</evidence>
<dbReference type="GO" id="GO:0005634">
    <property type="term" value="C:nucleus"/>
    <property type="evidence" value="ECO:0007669"/>
    <property type="project" value="TreeGrafter"/>
</dbReference>